<dbReference type="SUPFAM" id="SSF52317">
    <property type="entry name" value="Class I glutamine amidotransferase-like"/>
    <property type="match status" value="1"/>
</dbReference>
<dbReference type="GO" id="GO:0033969">
    <property type="term" value="F:gamma-glutamyl-gamma-aminobutyrate hydrolase activity"/>
    <property type="evidence" value="ECO:0007669"/>
    <property type="project" value="TreeGrafter"/>
</dbReference>
<sequence length="275" mass="30162">MSSRPTCSVRRPLILVSPRWESCEPCVRMPEKLAPEEAIASVFADAIIAAGGMPLTMPLTDDSVLMETFVDMCDGVALPGGQDVNPRLWGDEGDYDPRMLCDKRDAFELELVRRALAANKPLFATCRGMQLLNVALGGSLCMDVPSLEPRAGMALWRHEMILNDPAHPVEVEEETLLARSVGSARLIQVNSSHHCCVERLGEGVRLVGRATDGVPEAIEVSSQRFCLGVQWHPEYTWGKIETDFSLWRAFVDASARTTHEGKGAPVEPAPVKLAR</sequence>
<dbReference type="PROSITE" id="PS51273">
    <property type="entry name" value="GATASE_TYPE_1"/>
    <property type="match status" value="1"/>
</dbReference>
<dbReference type="InterPro" id="IPR044668">
    <property type="entry name" value="PuuD-like"/>
</dbReference>
<protein>
    <submittedName>
        <fullName evidence="1">Gamma-glutamyl-gamma-aminobutyrate hydrolase family protein</fullName>
    </submittedName>
</protein>
<dbReference type="GO" id="GO:0006598">
    <property type="term" value="P:polyamine catabolic process"/>
    <property type="evidence" value="ECO:0007669"/>
    <property type="project" value="TreeGrafter"/>
</dbReference>
<dbReference type="EMBL" id="CP063767">
    <property type="protein sequence ID" value="QOY59928.1"/>
    <property type="molecule type" value="Genomic_DNA"/>
</dbReference>
<dbReference type="AlphaFoldDB" id="A0A7S7RTV7"/>
<dbReference type="InterPro" id="IPR011697">
    <property type="entry name" value="Peptidase_C26"/>
</dbReference>
<dbReference type="CDD" id="cd01745">
    <property type="entry name" value="GATase1_2"/>
    <property type="match status" value="1"/>
</dbReference>
<keyword evidence="1" id="KW-0378">Hydrolase</keyword>
<name>A0A7S7RTV7_9ACTN</name>
<evidence type="ECO:0000313" key="1">
    <source>
        <dbReference type="EMBL" id="QOY59928.1"/>
    </source>
</evidence>
<dbReference type="Gene3D" id="3.40.50.880">
    <property type="match status" value="1"/>
</dbReference>
<reference evidence="1 2" key="1">
    <citation type="submission" date="2020-10" db="EMBL/GenBank/DDBJ databases">
        <title>Olsenella immobilis sp.nov., isolated from the mud in a fermentation cellar used for the production of Chinese strong-flavoured liquor.</title>
        <authorList>
            <person name="Lu L."/>
        </authorList>
    </citation>
    <scope>NUCLEOTIDE SEQUENCE [LARGE SCALE GENOMIC DNA]</scope>
    <source>
        <strain evidence="1 2">LZLJ-2</strain>
    </source>
</reference>
<dbReference type="InterPro" id="IPR029062">
    <property type="entry name" value="Class_I_gatase-like"/>
</dbReference>
<keyword evidence="2" id="KW-1185">Reference proteome</keyword>
<dbReference type="KEGG" id="tio:INP52_05645"/>
<dbReference type="GO" id="GO:0005829">
    <property type="term" value="C:cytosol"/>
    <property type="evidence" value="ECO:0007669"/>
    <property type="project" value="TreeGrafter"/>
</dbReference>
<dbReference type="Pfam" id="PF07722">
    <property type="entry name" value="Peptidase_C26"/>
    <property type="match status" value="1"/>
</dbReference>
<dbReference type="PANTHER" id="PTHR43235">
    <property type="entry name" value="GLUTAMINE AMIDOTRANSFERASE PB2B2.05-RELATED"/>
    <property type="match status" value="1"/>
</dbReference>
<accession>A0A7S7RTV7</accession>
<gene>
    <name evidence="1" type="ORF">INP52_05645</name>
</gene>
<evidence type="ECO:0000313" key="2">
    <source>
        <dbReference type="Proteomes" id="UP000593735"/>
    </source>
</evidence>
<organism evidence="1 2">
    <name type="scientific">Thermophilibacter immobilis</name>
    <dbReference type="NCBI Taxonomy" id="2779519"/>
    <lineage>
        <taxon>Bacteria</taxon>
        <taxon>Bacillati</taxon>
        <taxon>Actinomycetota</taxon>
        <taxon>Coriobacteriia</taxon>
        <taxon>Coriobacteriales</taxon>
        <taxon>Atopobiaceae</taxon>
        <taxon>Thermophilibacter</taxon>
    </lineage>
</organism>
<dbReference type="PANTHER" id="PTHR43235:SF1">
    <property type="entry name" value="GLUTAMINE AMIDOTRANSFERASE PB2B2.05-RELATED"/>
    <property type="match status" value="1"/>
</dbReference>
<dbReference type="RefSeq" id="WP_194369827.1">
    <property type="nucleotide sequence ID" value="NZ_CP063767.1"/>
</dbReference>
<proteinExistence type="predicted"/>
<dbReference type="Proteomes" id="UP000593735">
    <property type="component" value="Chromosome"/>
</dbReference>